<sequence length="122" mass="13398">MNPIVAYIGMLSLVVFTSTYMITTFPKASADDHCSNGKCYENICSSEECDPDIPYPKVCQYGCHCLDYGDGNKCQPHKVEKGTQCVSHGDCSFKTTKDVVGYCYHIFGDVADGVCTTRPIKS</sequence>
<keyword evidence="3" id="KW-1185">Reference proteome</keyword>
<proteinExistence type="predicted"/>
<accession>A0AAV3PIV1</accession>
<keyword evidence="1" id="KW-0812">Transmembrane</keyword>
<comment type="caution">
    <text evidence="2">The sequence shown here is derived from an EMBL/GenBank/DDBJ whole genome shotgun (WGS) entry which is preliminary data.</text>
</comment>
<evidence type="ECO:0000256" key="1">
    <source>
        <dbReference type="SAM" id="Phobius"/>
    </source>
</evidence>
<keyword evidence="1" id="KW-0472">Membrane</keyword>
<name>A0AAV3PIV1_LITER</name>
<reference evidence="2 3" key="1">
    <citation type="submission" date="2024-01" db="EMBL/GenBank/DDBJ databases">
        <title>The complete chloroplast genome sequence of Lithospermum erythrorhizon: insights into the phylogenetic relationship among Boraginaceae species and the maternal lineages of purple gromwells.</title>
        <authorList>
            <person name="Okada T."/>
            <person name="Watanabe K."/>
        </authorList>
    </citation>
    <scope>NUCLEOTIDE SEQUENCE [LARGE SCALE GENOMIC DNA]</scope>
</reference>
<dbReference type="AlphaFoldDB" id="A0AAV3PIV1"/>
<evidence type="ECO:0000313" key="3">
    <source>
        <dbReference type="Proteomes" id="UP001454036"/>
    </source>
</evidence>
<gene>
    <name evidence="2" type="ORF">LIER_09962</name>
</gene>
<feature type="transmembrane region" description="Helical" evidence="1">
    <location>
        <begin position="6"/>
        <end position="23"/>
    </location>
</feature>
<protein>
    <submittedName>
        <fullName evidence="2">Uncharacterized protein</fullName>
    </submittedName>
</protein>
<keyword evidence="1" id="KW-1133">Transmembrane helix</keyword>
<evidence type="ECO:0000313" key="2">
    <source>
        <dbReference type="EMBL" id="GAA0151185.1"/>
    </source>
</evidence>
<dbReference type="EMBL" id="BAABME010001735">
    <property type="protein sequence ID" value="GAA0151185.1"/>
    <property type="molecule type" value="Genomic_DNA"/>
</dbReference>
<organism evidence="2 3">
    <name type="scientific">Lithospermum erythrorhizon</name>
    <name type="common">Purple gromwell</name>
    <name type="synonym">Lithospermum officinale var. erythrorhizon</name>
    <dbReference type="NCBI Taxonomy" id="34254"/>
    <lineage>
        <taxon>Eukaryota</taxon>
        <taxon>Viridiplantae</taxon>
        <taxon>Streptophyta</taxon>
        <taxon>Embryophyta</taxon>
        <taxon>Tracheophyta</taxon>
        <taxon>Spermatophyta</taxon>
        <taxon>Magnoliopsida</taxon>
        <taxon>eudicotyledons</taxon>
        <taxon>Gunneridae</taxon>
        <taxon>Pentapetalae</taxon>
        <taxon>asterids</taxon>
        <taxon>lamiids</taxon>
        <taxon>Boraginales</taxon>
        <taxon>Boraginaceae</taxon>
        <taxon>Boraginoideae</taxon>
        <taxon>Lithospermeae</taxon>
        <taxon>Lithospermum</taxon>
    </lineage>
</organism>
<dbReference type="Proteomes" id="UP001454036">
    <property type="component" value="Unassembled WGS sequence"/>
</dbReference>